<dbReference type="OrthoDB" id="6490486at2759"/>
<feature type="signal peptide" evidence="1">
    <location>
        <begin position="1"/>
        <end position="19"/>
    </location>
</feature>
<feature type="chain" id="PRO_5040306645" evidence="1">
    <location>
        <begin position="20"/>
        <end position="147"/>
    </location>
</feature>
<name>A0A9Q0YI13_HOLLE</name>
<dbReference type="EMBL" id="JAIZAY010000020">
    <property type="protein sequence ID" value="KAJ8022494.1"/>
    <property type="molecule type" value="Genomic_DNA"/>
</dbReference>
<sequence length="147" mass="16506">MLIPALLLTFPCYFTFAAAELQGLNLSCYDCKSYFKDKYVPDDCIANLAGFYLPRQCQRHDKYCMVKVVKVNRIISTFERDCTSSCIPQCVLKGLGTVTETCTYCCNNHIGCNEGNRGRKLTLGSWPIIQVTFAGFSVILVSTKHFS</sequence>
<dbReference type="Proteomes" id="UP001152320">
    <property type="component" value="Chromosome 20"/>
</dbReference>
<accession>A0A9Q0YI13</accession>
<proteinExistence type="predicted"/>
<reference evidence="2" key="1">
    <citation type="submission" date="2021-10" db="EMBL/GenBank/DDBJ databases">
        <title>Tropical sea cucumber genome reveals ecological adaptation and Cuvierian tubules defense mechanism.</title>
        <authorList>
            <person name="Chen T."/>
        </authorList>
    </citation>
    <scope>NUCLEOTIDE SEQUENCE</scope>
    <source>
        <strain evidence="2">Nanhai2018</strain>
        <tissue evidence="2">Muscle</tissue>
    </source>
</reference>
<dbReference type="CDD" id="cd00117">
    <property type="entry name" value="TFP"/>
    <property type="match status" value="1"/>
</dbReference>
<evidence type="ECO:0000313" key="2">
    <source>
        <dbReference type="EMBL" id="KAJ8022494.1"/>
    </source>
</evidence>
<evidence type="ECO:0000313" key="3">
    <source>
        <dbReference type="Proteomes" id="UP001152320"/>
    </source>
</evidence>
<keyword evidence="3" id="KW-1185">Reference proteome</keyword>
<gene>
    <name evidence="2" type="ORF">HOLleu_37403</name>
</gene>
<evidence type="ECO:0000256" key="1">
    <source>
        <dbReference type="SAM" id="SignalP"/>
    </source>
</evidence>
<organism evidence="2 3">
    <name type="scientific">Holothuria leucospilota</name>
    <name type="common">Black long sea cucumber</name>
    <name type="synonym">Mertensiothuria leucospilota</name>
    <dbReference type="NCBI Taxonomy" id="206669"/>
    <lineage>
        <taxon>Eukaryota</taxon>
        <taxon>Metazoa</taxon>
        <taxon>Echinodermata</taxon>
        <taxon>Eleutherozoa</taxon>
        <taxon>Echinozoa</taxon>
        <taxon>Holothuroidea</taxon>
        <taxon>Aspidochirotacea</taxon>
        <taxon>Aspidochirotida</taxon>
        <taxon>Holothuriidae</taxon>
        <taxon>Holothuria</taxon>
    </lineage>
</organism>
<dbReference type="AlphaFoldDB" id="A0A9Q0YI13"/>
<keyword evidence="1" id="KW-0732">Signal</keyword>
<comment type="caution">
    <text evidence="2">The sequence shown here is derived from an EMBL/GenBank/DDBJ whole genome shotgun (WGS) entry which is preliminary data.</text>
</comment>
<protein>
    <submittedName>
        <fullName evidence="2">Uncharacterized protein</fullName>
    </submittedName>
</protein>